<dbReference type="AlphaFoldDB" id="K1SZB5"/>
<dbReference type="EMBL" id="AJWY01011473">
    <property type="protein sequence ID" value="EKC52661.1"/>
    <property type="molecule type" value="Genomic_DNA"/>
</dbReference>
<proteinExistence type="predicted"/>
<sequence length="175" mass="20062">MDYELIRVLKGSLVLSLNEETLNLTENSGIVLVCDGVLHGGMPVDCVYECLDFDLNEFLRGCSAGKKDIDDVQSHRIILDNFFAVDSEEYKTANRLFDTFIEEKKGYEFIIQGLLFELMGQILGNHRYKISDDETYKSLKRIRQLKSSLKIIREEYMNQLTLGNLAEAADMSPKY</sequence>
<gene>
    <name evidence="1" type="ORF">LEA_16777</name>
</gene>
<feature type="non-terminal residue" evidence="1">
    <location>
        <position position="175"/>
    </location>
</feature>
<organism evidence="1">
    <name type="scientific">human gut metagenome</name>
    <dbReference type="NCBI Taxonomy" id="408170"/>
    <lineage>
        <taxon>unclassified sequences</taxon>
        <taxon>metagenomes</taxon>
        <taxon>organismal metagenomes</taxon>
    </lineage>
</organism>
<evidence type="ECO:0000313" key="1">
    <source>
        <dbReference type="EMBL" id="EKC52661.1"/>
    </source>
</evidence>
<protein>
    <submittedName>
        <fullName evidence="1">Transcriptional regulator, AraC family</fullName>
    </submittedName>
</protein>
<comment type="caution">
    <text evidence="1">The sequence shown here is derived from an EMBL/GenBank/DDBJ whole genome shotgun (WGS) entry which is preliminary data.</text>
</comment>
<name>K1SZB5_9ZZZZ</name>
<reference evidence="1" key="1">
    <citation type="journal article" date="2013" name="Environ. Microbiol.">
        <title>Microbiota from the distal guts of lean and obese adolescents exhibit partial functional redundancy besides clear differences in community structure.</title>
        <authorList>
            <person name="Ferrer M."/>
            <person name="Ruiz A."/>
            <person name="Lanza F."/>
            <person name="Haange S.B."/>
            <person name="Oberbach A."/>
            <person name="Till H."/>
            <person name="Bargiela R."/>
            <person name="Campoy C."/>
            <person name="Segura M.T."/>
            <person name="Richter M."/>
            <person name="von Bergen M."/>
            <person name="Seifert J."/>
            <person name="Suarez A."/>
        </authorList>
    </citation>
    <scope>NUCLEOTIDE SEQUENCE</scope>
</reference>
<accession>K1SZB5</accession>